<feature type="chain" id="PRO_5045420977" evidence="4">
    <location>
        <begin position="20"/>
        <end position="380"/>
    </location>
</feature>
<evidence type="ECO:0000256" key="4">
    <source>
        <dbReference type="SAM" id="SignalP"/>
    </source>
</evidence>
<dbReference type="Proteomes" id="UP001517367">
    <property type="component" value="Unassembled WGS sequence"/>
</dbReference>
<dbReference type="PANTHER" id="PTHR44186:SF1">
    <property type="entry name" value="BARDET-BIEDL SYNDROME 4 PROTEIN"/>
    <property type="match status" value="1"/>
</dbReference>
<proteinExistence type="predicted"/>
<keyword evidence="6" id="KW-1185">Reference proteome</keyword>
<evidence type="ECO:0000256" key="2">
    <source>
        <dbReference type="ARBA" id="ARBA00022803"/>
    </source>
</evidence>
<evidence type="ECO:0000256" key="3">
    <source>
        <dbReference type="PROSITE-ProRule" id="PRU00339"/>
    </source>
</evidence>
<evidence type="ECO:0000313" key="6">
    <source>
        <dbReference type="Proteomes" id="UP001517367"/>
    </source>
</evidence>
<feature type="repeat" description="TPR" evidence="3">
    <location>
        <begin position="291"/>
        <end position="324"/>
    </location>
</feature>
<dbReference type="Gene3D" id="1.25.40.10">
    <property type="entry name" value="Tetratricopeptide repeat domain"/>
    <property type="match status" value="3"/>
</dbReference>
<dbReference type="PANTHER" id="PTHR44186">
    <property type="match status" value="1"/>
</dbReference>
<keyword evidence="2 3" id="KW-0802">TPR repeat</keyword>
<dbReference type="InterPro" id="IPR011990">
    <property type="entry name" value="TPR-like_helical_dom_sf"/>
</dbReference>
<gene>
    <name evidence="5" type="ORF">E5L68_012170</name>
</gene>
<organism evidence="5 6">
    <name type="scientific">Pedobacter helvus</name>
    <dbReference type="NCBI Taxonomy" id="2563444"/>
    <lineage>
        <taxon>Bacteria</taxon>
        <taxon>Pseudomonadati</taxon>
        <taxon>Bacteroidota</taxon>
        <taxon>Sphingobacteriia</taxon>
        <taxon>Sphingobacteriales</taxon>
        <taxon>Sphingobacteriaceae</taxon>
        <taxon>Pedobacter</taxon>
    </lineage>
</organism>
<evidence type="ECO:0000313" key="5">
    <source>
        <dbReference type="EMBL" id="MFN0292153.1"/>
    </source>
</evidence>
<protein>
    <submittedName>
        <fullName evidence="5">Tetratricopeptide repeat protein</fullName>
    </submittedName>
</protein>
<feature type="repeat" description="TPR" evidence="3">
    <location>
        <begin position="154"/>
        <end position="187"/>
    </location>
</feature>
<sequence>MKNLYFILFFLSIGNFCSAQVSLDKEKLLDLYQTQRYAEAAIYLSSIYPPETTDIKALTQIAYCNMMSGNLVEAEKNYQKINMIQPQQIPVLFSLANINSRRGNKKHASDYLSQIIFVDSLNFNAYKRLADFTDSTALKMQYLQKANKLNATEADVAFDLSRIYRNSKDYQQAYDVLKIAITADTSNMILQQALLPIANQLKKYNEVIITGEKLLKSGADGNVVMDVGKAYFFLKNYKKALTLFQMLERMSMQNESVFYYMSLCCREMKNYEMAAKYAKLTIEESISPNITAYYNLLGGIYDEKQQLNLATNAYKKGLSYSPNKNSYYRLGLLYDLKLKQPKSARTYYNLFLKSKDLDKDDQPQVDYVRARIEEFAKAKR</sequence>
<evidence type="ECO:0000256" key="1">
    <source>
        <dbReference type="ARBA" id="ARBA00022737"/>
    </source>
</evidence>
<reference evidence="5 6" key="1">
    <citation type="submission" date="2024-12" db="EMBL/GenBank/DDBJ databases">
        <authorList>
            <person name="Hu S."/>
        </authorList>
    </citation>
    <scope>NUCLEOTIDE SEQUENCE [LARGE SCALE GENOMIC DNA]</scope>
    <source>
        <strain evidence="5 6">P-25</strain>
    </source>
</reference>
<dbReference type="EMBL" id="SRMP02000021">
    <property type="protein sequence ID" value="MFN0292153.1"/>
    <property type="molecule type" value="Genomic_DNA"/>
</dbReference>
<dbReference type="Pfam" id="PF13181">
    <property type="entry name" value="TPR_8"/>
    <property type="match status" value="2"/>
</dbReference>
<dbReference type="InterPro" id="IPR019734">
    <property type="entry name" value="TPR_rpt"/>
</dbReference>
<keyword evidence="4" id="KW-0732">Signal</keyword>
<feature type="signal peptide" evidence="4">
    <location>
        <begin position="1"/>
        <end position="19"/>
    </location>
</feature>
<dbReference type="RefSeq" id="WP_138730975.1">
    <property type="nucleotide sequence ID" value="NZ_SRMP02000021.1"/>
</dbReference>
<dbReference type="SUPFAM" id="SSF48452">
    <property type="entry name" value="TPR-like"/>
    <property type="match status" value="1"/>
</dbReference>
<name>A0ABW9JK72_9SPHI</name>
<comment type="caution">
    <text evidence="5">The sequence shown here is derived from an EMBL/GenBank/DDBJ whole genome shotgun (WGS) entry which is preliminary data.</text>
</comment>
<dbReference type="PROSITE" id="PS50005">
    <property type="entry name" value="TPR"/>
    <property type="match status" value="2"/>
</dbReference>
<dbReference type="SMART" id="SM00028">
    <property type="entry name" value="TPR"/>
    <property type="match status" value="6"/>
</dbReference>
<keyword evidence="1" id="KW-0677">Repeat</keyword>
<accession>A0ABW9JK72</accession>